<dbReference type="SUPFAM" id="SSF46955">
    <property type="entry name" value="Putative DNA-binding domain"/>
    <property type="match status" value="1"/>
</dbReference>
<accession>L0A751</accession>
<dbReference type="PANTHER" id="PTHR30204:SF94">
    <property type="entry name" value="HEAVY METAL-DEPENDENT TRANSCRIPTIONAL REGULATOR HI_0293-RELATED"/>
    <property type="match status" value="1"/>
</dbReference>
<proteinExistence type="predicted"/>
<dbReference type="Proteomes" id="UP000010467">
    <property type="component" value="Plasmid pDEIPE01"/>
</dbReference>
<sequence length="160" mass="18320">MSTTRPECLRIGELAREFHLNPKTIRYYEDIGLLPTPERSKGGFRLYGHADRERLIFINKAKAIGLSLEEIAELLSVRKSGGKPCKHLLGLLDHKVKLLDHQIRTMTEFRHELIRLRDESVIADECDGKICAIVERYEAPRGNDGVSSHERALLNFNRES</sequence>
<name>L0A751_DEIPD</name>
<keyword evidence="2" id="KW-0238">DNA-binding</keyword>
<evidence type="ECO:0000256" key="3">
    <source>
        <dbReference type="ARBA" id="ARBA00023163"/>
    </source>
</evidence>
<dbReference type="AlphaFoldDB" id="L0A751"/>
<geneLocation type="plasmid" evidence="5 6">
    <name>pDEIPE01</name>
</geneLocation>
<evidence type="ECO:0000313" key="6">
    <source>
        <dbReference type="Proteomes" id="UP000010467"/>
    </source>
</evidence>
<dbReference type="PROSITE" id="PS50937">
    <property type="entry name" value="HTH_MERR_2"/>
    <property type="match status" value="1"/>
</dbReference>
<evidence type="ECO:0000256" key="1">
    <source>
        <dbReference type="ARBA" id="ARBA00023015"/>
    </source>
</evidence>
<evidence type="ECO:0000313" key="5">
    <source>
        <dbReference type="EMBL" id="AFZ69279.1"/>
    </source>
</evidence>
<dbReference type="KEGG" id="dpd:Deipe_3864"/>
<dbReference type="HOGENOM" id="CLU_060077_2_2_0"/>
<evidence type="ECO:0000256" key="2">
    <source>
        <dbReference type="ARBA" id="ARBA00023125"/>
    </source>
</evidence>
<feature type="domain" description="HTH merR-type" evidence="4">
    <location>
        <begin position="8"/>
        <end position="77"/>
    </location>
</feature>
<dbReference type="RefSeq" id="WP_015231181.1">
    <property type="nucleotide sequence ID" value="NC_019789.1"/>
</dbReference>
<dbReference type="SMART" id="SM00422">
    <property type="entry name" value="HTH_MERR"/>
    <property type="match status" value="1"/>
</dbReference>
<dbReference type="InterPro" id="IPR047057">
    <property type="entry name" value="MerR_fam"/>
</dbReference>
<keyword evidence="6" id="KW-1185">Reference proteome</keyword>
<dbReference type="GO" id="GO:0003677">
    <property type="term" value="F:DNA binding"/>
    <property type="evidence" value="ECO:0007669"/>
    <property type="project" value="UniProtKB-KW"/>
</dbReference>
<dbReference type="PANTHER" id="PTHR30204">
    <property type="entry name" value="REDOX-CYCLING DRUG-SENSING TRANSCRIPTIONAL ACTIVATOR SOXR"/>
    <property type="match status" value="1"/>
</dbReference>
<dbReference type="CDD" id="cd04770">
    <property type="entry name" value="HTH_HMRTR"/>
    <property type="match status" value="1"/>
</dbReference>
<dbReference type="InterPro" id="IPR000551">
    <property type="entry name" value="MerR-type_HTH_dom"/>
</dbReference>
<keyword evidence="5" id="KW-0614">Plasmid</keyword>
<evidence type="ECO:0000259" key="4">
    <source>
        <dbReference type="PROSITE" id="PS50937"/>
    </source>
</evidence>
<keyword evidence="3" id="KW-0804">Transcription</keyword>
<protein>
    <submittedName>
        <fullName evidence="5">Putative transcriptional regulator</fullName>
    </submittedName>
</protein>
<dbReference type="PRINTS" id="PR00040">
    <property type="entry name" value="HTHMERR"/>
</dbReference>
<dbReference type="GO" id="GO:0003700">
    <property type="term" value="F:DNA-binding transcription factor activity"/>
    <property type="evidence" value="ECO:0007669"/>
    <property type="project" value="InterPro"/>
</dbReference>
<dbReference type="OrthoDB" id="9811174at2"/>
<dbReference type="Gene3D" id="1.10.1660.10">
    <property type="match status" value="1"/>
</dbReference>
<dbReference type="EMBL" id="CP003383">
    <property type="protein sequence ID" value="AFZ69279.1"/>
    <property type="molecule type" value="Genomic_DNA"/>
</dbReference>
<dbReference type="Pfam" id="PF13411">
    <property type="entry name" value="MerR_1"/>
    <property type="match status" value="1"/>
</dbReference>
<dbReference type="PATRIC" id="fig|937777.3.peg.3875"/>
<reference evidence="6" key="1">
    <citation type="submission" date="2012-03" db="EMBL/GenBank/DDBJ databases">
        <title>Complete sequence of plasmid 1 of Deinococcus peraridilitoris DSM 19664.</title>
        <authorList>
            <person name="Lucas S."/>
            <person name="Copeland A."/>
            <person name="Lapidus A."/>
            <person name="Glavina del Rio T."/>
            <person name="Dalin E."/>
            <person name="Tice H."/>
            <person name="Bruce D."/>
            <person name="Goodwin L."/>
            <person name="Pitluck S."/>
            <person name="Peters L."/>
            <person name="Mikhailova N."/>
            <person name="Lu M."/>
            <person name="Kyrpides N."/>
            <person name="Mavromatis K."/>
            <person name="Ivanova N."/>
            <person name="Brettin T."/>
            <person name="Detter J.C."/>
            <person name="Han C."/>
            <person name="Larimer F."/>
            <person name="Land M."/>
            <person name="Hauser L."/>
            <person name="Markowitz V."/>
            <person name="Cheng J.-F."/>
            <person name="Hugenholtz P."/>
            <person name="Woyke T."/>
            <person name="Wu D."/>
            <person name="Pukall R."/>
            <person name="Steenblock K."/>
            <person name="Brambilla E."/>
            <person name="Klenk H.-P."/>
            <person name="Eisen J.A."/>
        </authorList>
    </citation>
    <scope>NUCLEOTIDE SEQUENCE [LARGE SCALE GENOMIC DNA]</scope>
    <source>
        <strain evidence="6">DSM 19664 / LMG 22246 / CIP 109416 / KR-200</strain>
        <plasmid evidence="6">Plasmid pDEIPE01</plasmid>
    </source>
</reference>
<organism evidence="5 6">
    <name type="scientific">Deinococcus peraridilitoris (strain DSM 19664 / LMG 22246 / CIP 109416 / KR-200)</name>
    <dbReference type="NCBI Taxonomy" id="937777"/>
    <lineage>
        <taxon>Bacteria</taxon>
        <taxon>Thermotogati</taxon>
        <taxon>Deinococcota</taxon>
        <taxon>Deinococci</taxon>
        <taxon>Deinococcales</taxon>
        <taxon>Deinococcaceae</taxon>
        <taxon>Deinococcus</taxon>
    </lineage>
</organism>
<keyword evidence="1" id="KW-0805">Transcription regulation</keyword>
<dbReference type="InterPro" id="IPR009061">
    <property type="entry name" value="DNA-bd_dom_put_sf"/>
</dbReference>
<gene>
    <name evidence="5" type="ordered locus">Deipe_3864</name>
</gene>